<dbReference type="Pfam" id="PF13673">
    <property type="entry name" value="Acetyltransf_10"/>
    <property type="match status" value="1"/>
</dbReference>
<proteinExistence type="inferred from homology"/>
<dbReference type="CDD" id="cd04301">
    <property type="entry name" value="NAT_SF"/>
    <property type="match status" value="1"/>
</dbReference>
<dbReference type="Proteomes" id="UP000309601">
    <property type="component" value="Unassembled WGS sequence"/>
</dbReference>
<keyword evidence="1" id="KW-0012">Acyltransferase</keyword>
<evidence type="ECO:0000313" key="4">
    <source>
        <dbReference type="Proteomes" id="UP000309601"/>
    </source>
</evidence>
<dbReference type="PROSITE" id="PS51186">
    <property type="entry name" value="GNAT"/>
    <property type="match status" value="1"/>
</dbReference>
<organism evidence="3 4">
    <name type="scientific">Wallemia mellicola</name>
    <dbReference type="NCBI Taxonomy" id="1708541"/>
    <lineage>
        <taxon>Eukaryota</taxon>
        <taxon>Fungi</taxon>
        <taxon>Dikarya</taxon>
        <taxon>Basidiomycota</taxon>
        <taxon>Wallemiomycotina</taxon>
        <taxon>Wallemiomycetes</taxon>
        <taxon>Wallemiales</taxon>
        <taxon>Wallemiaceae</taxon>
        <taxon>Wallemia</taxon>
    </lineage>
</organism>
<keyword evidence="1" id="KW-0808">Transferase</keyword>
<protein>
    <recommendedName>
        <fullName evidence="1">Glucosamine 6-phosphate N-acetyltransferase</fullName>
        <ecNumber evidence="1">2.3.1.4</ecNumber>
    </recommendedName>
</protein>
<evidence type="ECO:0000313" key="3">
    <source>
        <dbReference type="EMBL" id="TIC69081.1"/>
    </source>
</evidence>
<comment type="caution">
    <text evidence="3">The sequence shown here is derived from an EMBL/GenBank/DDBJ whole genome shotgun (WGS) entry which is preliminary data.</text>
</comment>
<dbReference type="InterPro" id="IPR039143">
    <property type="entry name" value="GNPNAT1-like"/>
</dbReference>
<dbReference type="SUPFAM" id="SSF55729">
    <property type="entry name" value="Acyl-CoA N-acyltransferases (Nat)"/>
    <property type="match status" value="1"/>
</dbReference>
<sequence length="152" mass="17422">MTIVIKSEFGDKNELYEKVLWYAVQKTSTNEFQCLPKSRDLRTNWMSKENEPTAEHIVIFVENKPAGTIRLLEKSGKGKLTRLAVLKEYRNLKLGGHLIKALIDKAKERGYKEILCHSQIPVVGLYQKYGFEVFGDEFDEDGAPHLPLVLKV</sequence>
<evidence type="ECO:0000259" key="2">
    <source>
        <dbReference type="PROSITE" id="PS51186"/>
    </source>
</evidence>
<reference evidence="3 4" key="1">
    <citation type="submission" date="2019-03" db="EMBL/GenBank/DDBJ databases">
        <title>Sequencing 25 genomes of Wallemia mellicola.</title>
        <authorList>
            <person name="Gostincar C."/>
        </authorList>
    </citation>
    <scope>NUCLEOTIDE SEQUENCE [LARGE SCALE GENOMIC DNA]</scope>
    <source>
        <strain evidence="3 4">EXF-1274</strain>
    </source>
</reference>
<dbReference type="PANTHER" id="PTHR13355:SF11">
    <property type="entry name" value="GLUCOSAMINE 6-PHOSPHATE N-ACETYLTRANSFERASE"/>
    <property type="match status" value="1"/>
</dbReference>
<dbReference type="EC" id="2.3.1.4" evidence="1"/>
<accession>A0AB38MZ69</accession>
<dbReference type="InterPro" id="IPR016181">
    <property type="entry name" value="Acyl_CoA_acyltransferase"/>
</dbReference>
<dbReference type="PANTHER" id="PTHR13355">
    <property type="entry name" value="GLUCOSAMINE 6-PHOSPHATE N-ACETYLTRANSFERASE"/>
    <property type="match status" value="1"/>
</dbReference>
<dbReference type="GO" id="GO:0004343">
    <property type="term" value="F:glucosamine 6-phosphate N-acetyltransferase activity"/>
    <property type="evidence" value="ECO:0007669"/>
    <property type="project" value="UniProtKB-UniRule"/>
</dbReference>
<dbReference type="GO" id="GO:0006048">
    <property type="term" value="P:UDP-N-acetylglucosamine biosynthetic process"/>
    <property type="evidence" value="ECO:0007669"/>
    <property type="project" value="UniProtKB-UniRule"/>
</dbReference>
<feature type="domain" description="N-acetyltransferase" evidence="2">
    <location>
        <begin position="1"/>
        <end position="152"/>
    </location>
</feature>
<comment type="similarity">
    <text evidence="1">Belongs to the acetyltransferase family. GNA1 subfamily.</text>
</comment>
<dbReference type="EMBL" id="SPRW01000007">
    <property type="protein sequence ID" value="TIC69081.1"/>
    <property type="molecule type" value="Genomic_DNA"/>
</dbReference>
<comment type="catalytic activity">
    <reaction evidence="1">
        <text>D-glucosamine 6-phosphate + acetyl-CoA = N-acetyl-D-glucosamine 6-phosphate + CoA + H(+)</text>
        <dbReference type="Rhea" id="RHEA:10292"/>
        <dbReference type="ChEBI" id="CHEBI:15378"/>
        <dbReference type="ChEBI" id="CHEBI:57287"/>
        <dbReference type="ChEBI" id="CHEBI:57288"/>
        <dbReference type="ChEBI" id="CHEBI:57513"/>
        <dbReference type="ChEBI" id="CHEBI:58725"/>
        <dbReference type="EC" id="2.3.1.4"/>
    </reaction>
</comment>
<comment type="pathway">
    <text evidence="1">Nucleotide-sugar biosynthesis; UDP-N-acetyl-alpha-D-glucosamine biosynthesis; N-acetyl-alpha-D-glucosamine 1-phosphate from alpha-D-glucosamine 6-phosphate (route I): step 1/2.</text>
</comment>
<dbReference type="AlphaFoldDB" id="A0AB38MZ69"/>
<evidence type="ECO:0000256" key="1">
    <source>
        <dbReference type="RuleBase" id="RU365086"/>
    </source>
</evidence>
<name>A0AB38MZ69_9BASI</name>
<gene>
    <name evidence="3" type="ORF">E3Q02_00999</name>
</gene>
<dbReference type="InterPro" id="IPR000182">
    <property type="entry name" value="GNAT_dom"/>
</dbReference>
<dbReference type="Gene3D" id="3.40.630.30">
    <property type="match status" value="1"/>
</dbReference>